<sequence length="59" mass="6909">MIIKNVKFSYAVKTYHVGPYVDFISELEVPSLDYDCIVNAIMEARPKYEQIELMSYSKK</sequence>
<organism evidence="1 2">
    <name type="scientific">Xylanibacter ruminicola</name>
    <name type="common">Prevotella ruminicola</name>
    <dbReference type="NCBI Taxonomy" id="839"/>
    <lineage>
        <taxon>Bacteria</taxon>
        <taxon>Pseudomonadati</taxon>
        <taxon>Bacteroidota</taxon>
        <taxon>Bacteroidia</taxon>
        <taxon>Bacteroidales</taxon>
        <taxon>Prevotellaceae</taxon>
        <taxon>Xylanibacter</taxon>
    </lineage>
</organism>
<reference evidence="1 2" key="1">
    <citation type="submission" date="2016-11" db="EMBL/GenBank/DDBJ databases">
        <authorList>
            <person name="Jaros S."/>
            <person name="Januszkiewicz K."/>
            <person name="Wedrychowicz H."/>
        </authorList>
    </citation>
    <scope>NUCLEOTIDE SEQUENCE [LARGE SCALE GENOMIC DNA]</scope>
    <source>
        <strain evidence="1 2">KHT3</strain>
    </source>
</reference>
<evidence type="ECO:0000313" key="1">
    <source>
        <dbReference type="EMBL" id="SHK41845.1"/>
    </source>
</evidence>
<dbReference type="Proteomes" id="UP000184130">
    <property type="component" value="Unassembled WGS sequence"/>
</dbReference>
<dbReference type="EMBL" id="FRBD01000003">
    <property type="protein sequence ID" value="SHK41845.1"/>
    <property type="molecule type" value="Genomic_DNA"/>
</dbReference>
<proteinExistence type="predicted"/>
<dbReference type="AlphaFoldDB" id="A0A1M6SAW7"/>
<evidence type="ECO:0000313" key="2">
    <source>
        <dbReference type="Proteomes" id="UP000184130"/>
    </source>
</evidence>
<protein>
    <submittedName>
        <fullName evidence="1">Uncharacterized protein</fullName>
    </submittedName>
</protein>
<accession>A0A1M6SAW7</accession>
<gene>
    <name evidence="1" type="ORF">SAMN05216463_10381</name>
</gene>
<name>A0A1M6SAW7_XYLRU</name>